<proteinExistence type="predicted"/>
<evidence type="ECO:0000313" key="2">
    <source>
        <dbReference type="Proteomes" id="UP001441944"/>
    </source>
</evidence>
<organism evidence="1 2">
    <name type="scientific">Pseudophaeobacter arcticus</name>
    <dbReference type="NCBI Taxonomy" id="385492"/>
    <lineage>
        <taxon>Bacteria</taxon>
        <taxon>Pseudomonadati</taxon>
        <taxon>Pseudomonadota</taxon>
        <taxon>Alphaproteobacteria</taxon>
        <taxon>Rhodobacterales</taxon>
        <taxon>Paracoccaceae</taxon>
        <taxon>Pseudophaeobacter</taxon>
    </lineage>
</organism>
<dbReference type="Proteomes" id="UP001441944">
    <property type="component" value="Unassembled WGS sequence"/>
</dbReference>
<gene>
    <name evidence="1" type="ORF">NBRC116598_28400</name>
</gene>
<dbReference type="EMBL" id="BAABWU010000011">
    <property type="protein sequence ID" value="GAA6197396.1"/>
    <property type="molecule type" value="Genomic_DNA"/>
</dbReference>
<name>A0ABQ0ANG1_9RHOB</name>
<sequence>MTVFLIFGHVVRASAHDIGDFVGRYSGSAEVPMSDGTKDQRDLSIVISETDKGFKVQWNTVTEKEDGRRREKSYEVEFIPSDRGGIYAAAMQRNVFGHEVQQDPMKGQPYVWARLSGDTLTVFSMFIHQNGDYEMQQYDRRLTENGLSLVFHTHRNGQPVRRIETELLRR</sequence>
<comment type="caution">
    <text evidence="1">The sequence shown here is derived from an EMBL/GenBank/DDBJ whole genome shotgun (WGS) entry which is preliminary data.</text>
</comment>
<protein>
    <submittedName>
        <fullName evidence="1">Uncharacterized protein</fullName>
    </submittedName>
</protein>
<dbReference type="RefSeq" id="WP_349376274.1">
    <property type="nucleotide sequence ID" value="NZ_BAABWU010000011.1"/>
</dbReference>
<reference evidence="1 2" key="1">
    <citation type="submission" date="2024-04" db="EMBL/GenBank/DDBJ databases">
        <title>Draft genome sequence of Pseudophaeobacter arcticus NBRC 116598.</title>
        <authorList>
            <person name="Miyakawa T."/>
            <person name="Kusuya Y."/>
            <person name="Miura T."/>
        </authorList>
    </citation>
    <scope>NUCLEOTIDE SEQUENCE [LARGE SCALE GENOMIC DNA]</scope>
    <source>
        <strain evidence="1 2">SU-CL00105</strain>
    </source>
</reference>
<accession>A0ABQ0ANG1</accession>
<keyword evidence="2" id="KW-1185">Reference proteome</keyword>
<evidence type="ECO:0000313" key="1">
    <source>
        <dbReference type="EMBL" id="GAA6197396.1"/>
    </source>
</evidence>